<keyword evidence="1" id="KW-0677">Repeat</keyword>
<gene>
    <name evidence="6" type="ORF">TSUD_406400</name>
</gene>
<evidence type="ECO:0000256" key="3">
    <source>
        <dbReference type="PROSITE-ProRule" id="PRU00266"/>
    </source>
</evidence>
<sequence length="394" mass="44643">MYKMKLQELCHRRRWSLPEYYAMNIDGPPHNPNFKAYVFVNGVTFSSSDTFNSSKEAHNQAAMKAFLNFSSPPSGSSIPKNEYGYKEEVEAVKPKPMQSPIPPQSQVIMNDTHRSRKLQLQDYARKNDHDQPVFKVKTEGIPHDIHYKANVVIDGKSFEKPTLFNTIKEAEQAAAKIADMFQQASVIIISYEESCSFKSLLHELTQREDFSKPTYKTTKIGRPHMPTFFSTVEVESLEFHGKASTSKKLAEQDAAKIAYTALNECGIHMYAAFSSSIKENQAVETTHESDFVKSKQKLNLEDEDEPLDEEIILSTNIKVNNGMHNESFPLPPNKKMKMSNMNSSSSSPKSYQFSDTDDTSPDQASGSTCIESSPIELTKAKRTRKPPSWLEDYY</sequence>
<reference evidence="7" key="1">
    <citation type="journal article" date="2017" name="Front. Plant Sci.">
        <title>Climate Clever Clovers: New Paradigm to Reduce the Environmental Footprint of Ruminants by Breeding Low Methanogenic Forages Utilizing Haplotype Variation.</title>
        <authorList>
            <person name="Kaur P."/>
            <person name="Appels R."/>
            <person name="Bayer P.E."/>
            <person name="Keeble-Gagnere G."/>
            <person name="Wang J."/>
            <person name="Hirakawa H."/>
            <person name="Shirasawa K."/>
            <person name="Vercoe P."/>
            <person name="Stefanova K."/>
            <person name="Durmic Z."/>
            <person name="Nichols P."/>
            <person name="Revell C."/>
            <person name="Isobe S.N."/>
            <person name="Edwards D."/>
            <person name="Erskine W."/>
        </authorList>
    </citation>
    <scope>NUCLEOTIDE SEQUENCE [LARGE SCALE GENOMIC DNA]</scope>
    <source>
        <strain evidence="7">cv. Daliak</strain>
    </source>
</reference>
<dbReference type="Proteomes" id="UP000242715">
    <property type="component" value="Unassembled WGS sequence"/>
</dbReference>
<evidence type="ECO:0000256" key="2">
    <source>
        <dbReference type="ARBA" id="ARBA00022884"/>
    </source>
</evidence>
<feature type="compositionally biased region" description="Polar residues" evidence="4">
    <location>
        <begin position="361"/>
        <end position="371"/>
    </location>
</feature>
<dbReference type="PANTHER" id="PTHR46031">
    <property type="match status" value="1"/>
</dbReference>
<keyword evidence="2 3" id="KW-0694">RNA-binding</keyword>
<evidence type="ECO:0000256" key="4">
    <source>
        <dbReference type="SAM" id="MobiDB-lite"/>
    </source>
</evidence>
<dbReference type="AlphaFoldDB" id="A0A2Z6PR48"/>
<organism evidence="6 7">
    <name type="scientific">Trifolium subterraneum</name>
    <name type="common">Subterranean clover</name>
    <dbReference type="NCBI Taxonomy" id="3900"/>
    <lineage>
        <taxon>Eukaryota</taxon>
        <taxon>Viridiplantae</taxon>
        <taxon>Streptophyta</taxon>
        <taxon>Embryophyta</taxon>
        <taxon>Tracheophyta</taxon>
        <taxon>Spermatophyta</taxon>
        <taxon>Magnoliopsida</taxon>
        <taxon>eudicotyledons</taxon>
        <taxon>Gunneridae</taxon>
        <taxon>Pentapetalae</taxon>
        <taxon>rosids</taxon>
        <taxon>fabids</taxon>
        <taxon>Fabales</taxon>
        <taxon>Fabaceae</taxon>
        <taxon>Papilionoideae</taxon>
        <taxon>50 kb inversion clade</taxon>
        <taxon>NPAAA clade</taxon>
        <taxon>Hologalegina</taxon>
        <taxon>IRL clade</taxon>
        <taxon>Trifolieae</taxon>
        <taxon>Trifolium</taxon>
    </lineage>
</organism>
<dbReference type="Pfam" id="PF00035">
    <property type="entry name" value="dsrm"/>
    <property type="match status" value="3"/>
</dbReference>
<dbReference type="PANTHER" id="PTHR46031:SF31">
    <property type="entry name" value="DOUBLE-STRANDED RNA-BINDING PROTEIN 1-LIKE"/>
    <property type="match status" value="1"/>
</dbReference>
<feature type="domain" description="DRBM" evidence="5">
    <location>
        <begin position="196"/>
        <end position="264"/>
    </location>
</feature>
<accession>A0A2Z6PR48</accession>
<dbReference type="SUPFAM" id="SSF54768">
    <property type="entry name" value="dsRNA-binding domain-like"/>
    <property type="match status" value="3"/>
</dbReference>
<dbReference type="SMART" id="SM00358">
    <property type="entry name" value="DSRM"/>
    <property type="match status" value="3"/>
</dbReference>
<proteinExistence type="predicted"/>
<dbReference type="InterPro" id="IPR014720">
    <property type="entry name" value="dsRBD_dom"/>
</dbReference>
<name>A0A2Z6PR48_TRISU</name>
<feature type="compositionally biased region" description="Low complexity" evidence="4">
    <location>
        <begin position="338"/>
        <end position="350"/>
    </location>
</feature>
<evidence type="ECO:0000313" key="6">
    <source>
        <dbReference type="EMBL" id="GAU48807.1"/>
    </source>
</evidence>
<dbReference type="PROSITE" id="PS50137">
    <property type="entry name" value="DS_RBD"/>
    <property type="match status" value="2"/>
</dbReference>
<feature type="region of interest" description="Disordered" evidence="4">
    <location>
        <begin position="322"/>
        <end position="394"/>
    </location>
</feature>
<protein>
    <recommendedName>
        <fullName evidence="5">DRBM domain-containing protein</fullName>
    </recommendedName>
</protein>
<feature type="domain" description="DRBM" evidence="5">
    <location>
        <begin position="1"/>
        <end position="71"/>
    </location>
</feature>
<dbReference type="GO" id="GO:0003723">
    <property type="term" value="F:RNA binding"/>
    <property type="evidence" value="ECO:0007669"/>
    <property type="project" value="UniProtKB-UniRule"/>
</dbReference>
<keyword evidence="7" id="KW-1185">Reference proteome</keyword>
<evidence type="ECO:0000256" key="1">
    <source>
        <dbReference type="ARBA" id="ARBA00022737"/>
    </source>
</evidence>
<dbReference type="Gene3D" id="3.30.160.20">
    <property type="match status" value="3"/>
</dbReference>
<evidence type="ECO:0000259" key="5">
    <source>
        <dbReference type="PROSITE" id="PS50137"/>
    </source>
</evidence>
<dbReference type="EMBL" id="DF974475">
    <property type="protein sequence ID" value="GAU48807.1"/>
    <property type="molecule type" value="Genomic_DNA"/>
</dbReference>
<evidence type="ECO:0000313" key="7">
    <source>
        <dbReference type="Proteomes" id="UP000242715"/>
    </source>
</evidence>
<dbReference type="OrthoDB" id="5274873at2759"/>